<dbReference type="SUPFAM" id="SSF52518">
    <property type="entry name" value="Thiamin diphosphate-binding fold (THDP-binding)"/>
    <property type="match status" value="2"/>
</dbReference>
<evidence type="ECO:0000256" key="8">
    <source>
        <dbReference type="ARBA" id="ARBA00023052"/>
    </source>
</evidence>
<feature type="binding site" evidence="11">
    <location>
        <position position="368"/>
    </location>
    <ligand>
        <name>thiamine diphosphate</name>
        <dbReference type="ChEBI" id="CHEBI:58937"/>
    </ligand>
</feature>
<keyword evidence="4 11" id="KW-0808">Transferase</keyword>
<evidence type="ECO:0000313" key="14">
    <source>
        <dbReference type="Proteomes" id="UP000215383"/>
    </source>
</evidence>
<evidence type="ECO:0000256" key="6">
    <source>
        <dbReference type="ARBA" id="ARBA00022842"/>
    </source>
</evidence>
<feature type="binding site" evidence="11">
    <location>
        <position position="286"/>
    </location>
    <ligand>
        <name>thiamine diphosphate</name>
        <dbReference type="ChEBI" id="CHEBI:58937"/>
    </ligand>
</feature>
<dbReference type="AlphaFoldDB" id="A0A239THT5"/>
<reference evidence="13 14" key="1">
    <citation type="submission" date="2017-06" db="EMBL/GenBank/DDBJ databases">
        <authorList>
            <consortium name="Pathogen Informatics"/>
        </authorList>
    </citation>
    <scope>NUCLEOTIDE SEQUENCE [LARGE SCALE GENOMIC DNA]</scope>
    <source>
        <strain evidence="13 14">NCTC10570</strain>
    </source>
</reference>
<dbReference type="GO" id="GO:0019288">
    <property type="term" value="P:isopentenyl diphosphate biosynthetic process, methylerythritol 4-phosphate pathway"/>
    <property type="evidence" value="ECO:0007669"/>
    <property type="project" value="TreeGrafter"/>
</dbReference>
<dbReference type="CDD" id="cd07033">
    <property type="entry name" value="TPP_PYR_DXS_TK_like"/>
    <property type="match status" value="1"/>
</dbReference>
<dbReference type="InterPro" id="IPR009014">
    <property type="entry name" value="Transketo_C/PFOR_II"/>
</dbReference>
<evidence type="ECO:0000256" key="5">
    <source>
        <dbReference type="ARBA" id="ARBA00022723"/>
    </source>
</evidence>
<comment type="catalytic activity">
    <reaction evidence="11">
        <text>D-glyceraldehyde 3-phosphate + pyruvate + H(+) = 1-deoxy-D-xylulose 5-phosphate + CO2</text>
        <dbReference type="Rhea" id="RHEA:12605"/>
        <dbReference type="ChEBI" id="CHEBI:15361"/>
        <dbReference type="ChEBI" id="CHEBI:15378"/>
        <dbReference type="ChEBI" id="CHEBI:16526"/>
        <dbReference type="ChEBI" id="CHEBI:57792"/>
        <dbReference type="ChEBI" id="CHEBI:59776"/>
        <dbReference type="EC" id="2.2.1.7"/>
    </reaction>
</comment>
<dbReference type="GO" id="GO:0008661">
    <property type="term" value="F:1-deoxy-D-xylulose-5-phosphate synthase activity"/>
    <property type="evidence" value="ECO:0007669"/>
    <property type="project" value="UniProtKB-UniRule"/>
</dbReference>
<evidence type="ECO:0000256" key="4">
    <source>
        <dbReference type="ARBA" id="ARBA00022679"/>
    </source>
</evidence>
<dbReference type="UniPathway" id="UPA00064">
    <property type="reaction ID" value="UER00091"/>
</dbReference>
<comment type="pathway">
    <text evidence="1 11">Metabolic intermediate biosynthesis; 1-deoxy-D-xylulose 5-phosphate biosynthesis; 1-deoxy-D-xylulose 5-phosphate from D-glyceraldehyde 3-phosphate and pyruvate: step 1/1.</text>
</comment>
<dbReference type="InterPro" id="IPR033248">
    <property type="entry name" value="Transketolase_C"/>
</dbReference>
<organism evidence="13 14">
    <name type="scientific">Megamonas hypermegale</name>
    <dbReference type="NCBI Taxonomy" id="158847"/>
    <lineage>
        <taxon>Bacteria</taxon>
        <taxon>Bacillati</taxon>
        <taxon>Bacillota</taxon>
        <taxon>Negativicutes</taxon>
        <taxon>Selenomonadales</taxon>
        <taxon>Selenomonadaceae</taxon>
        <taxon>Megamonas</taxon>
    </lineage>
</organism>
<evidence type="ECO:0000256" key="11">
    <source>
        <dbReference type="HAMAP-Rule" id="MF_00315"/>
    </source>
</evidence>
<dbReference type="eggNOG" id="COG1154">
    <property type="taxonomic scope" value="Bacteria"/>
</dbReference>
<comment type="cofactor">
    <cofactor evidence="11">
        <name>thiamine diphosphate</name>
        <dbReference type="ChEBI" id="CHEBI:58937"/>
    </cofactor>
    <text evidence="11">Binds 1 thiamine pyrophosphate per subunit.</text>
</comment>
<dbReference type="EMBL" id="LT906446">
    <property type="protein sequence ID" value="SNU97270.1"/>
    <property type="molecule type" value="Genomic_DNA"/>
</dbReference>
<keyword evidence="6 11" id="KW-0460">Magnesium</keyword>
<dbReference type="Gene3D" id="3.40.50.920">
    <property type="match status" value="1"/>
</dbReference>
<dbReference type="Pfam" id="PF02780">
    <property type="entry name" value="Transketolase_C"/>
    <property type="match status" value="1"/>
</dbReference>
<dbReference type="Pfam" id="PF02779">
    <property type="entry name" value="Transket_pyr"/>
    <property type="match status" value="1"/>
</dbReference>
<dbReference type="InterPro" id="IPR029061">
    <property type="entry name" value="THDP-binding"/>
</dbReference>
<feature type="binding site" evidence="11">
    <location>
        <position position="174"/>
    </location>
    <ligand>
        <name>Mg(2+)</name>
        <dbReference type="ChEBI" id="CHEBI:18420"/>
    </ligand>
</feature>
<keyword evidence="7 11" id="KW-0784">Thiamine biosynthesis</keyword>
<proteinExistence type="inferred from homology"/>
<dbReference type="Gene3D" id="3.40.50.970">
    <property type="match status" value="2"/>
</dbReference>
<dbReference type="FunFam" id="3.40.50.920:FF:000002">
    <property type="entry name" value="1-deoxy-D-xylulose-5-phosphate synthase"/>
    <property type="match status" value="1"/>
</dbReference>
<dbReference type="Proteomes" id="UP000215383">
    <property type="component" value="Chromosome 1"/>
</dbReference>
<dbReference type="RefSeq" id="WP_027889636.1">
    <property type="nucleotide sequence ID" value="NZ_LT906446.1"/>
</dbReference>
<dbReference type="FunFam" id="3.40.50.970:FF:000005">
    <property type="entry name" value="1-deoxy-D-xylulose-5-phosphate synthase"/>
    <property type="match status" value="1"/>
</dbReference>
<dbReference type="GO" id="GO:0000287">
    <property type="term" value="F:magnesium ion binding"/>
    <property type="evidence" value="ECO:0007669"/>
    <property type="project" value="UniProtKB-UniRule"/>
</dbReference>
<feature type="binding site" evidence="11">
    <location>
        <position position="73"/>
    </location>
    <ligand>
        <name>thiamine diphosphate</name>
        <dbReference type="ChEBI" id="CHEBI:58937"/>
    </ligand>
</feature>
<comment type="cofactor">
    <cofactor evidence="11">
        <name>Mg(2+)</name>
        <dbReference type="ChEBI" id="CHEBI:18420"/>
    </cofactor>
    <text evidence="11">Binds 1 Mg(2+) ion per subunit.</text>
</comment>
<evidence type="ECO:0000313" key="13">
    <source>
        <dbReference type="EMBL" id="SNU97270.1"/>
    </source>
</evidence>
<dbReference type="PROSITE" id="PS00801">
    <property type="entry name" value="TRANSKETOLASE_1"/>
    <property type="match status" value="1"/>
</dbReference>
<gene>
    <name evidence="13" type="primary">dxs_1</name>
    <name evidence="11" type="synonym">dxs</name>
    <name evidence="13" type="ORF">SAMEA4364220_00724</name>
</gene>
<dbReference type="PANTHER" id="PTHR43322">
    <property type="entry name" value="1-D-DEOXYXYLULOSE 5-PHOSPHATE SYNTHASE-RELATED"/>
    <property type="match status" value="1"/>
</dbReference>
<dbReference type="NCBIfam" id="TIGR00204">
    <property type="entry name" value="dxs"/>
    <property type="match status" value="1"/>
</dbReference>
<dbReference type="GeneID" id="78506749"/>
<evidence type="ECO:0000256" key="1">
    <source>
        <dbReference type="ARBA" id="ARBA00004980"/>
    </source>
</evidence>
<dbReference type="CDD" id="cd02007">
    <property type="entry name" value="TPP_DXS"/>
    <property type="match status" value="1"/>
</dbReference>
<sequence>MNILEQIKSPADLKYLSIPKMQALATQIRELIIKTVSQNGGHLAPCLGTVELTLALHKVFSCPRDKIVWDVGHQAYTHKILTGRRDKFSTLRKKNGITGFPNRFESIYDAFGAGHASTSISAALGMAVARDLNHENYNVIAVIGDGAMTGGEALEGLNNAGISKRKMIVILNDNEMSIAPNVGALSEYLSLIRVNEKYRRAKKDVHRILSSIPRIGNSVLKTANYVKDGFRNAIVPGGFFESLGFTYIGPTDGNNLEDLINVLEKIKINMDGPVLLHVQTKKGKGYIPAERHPDKFHGIGKFDIATGKPIVSDSIIPTYTAVFSQALVDLAAQDKNITAITAAMPSGTGLQKFSELYPSRFFDVGIAEEHAVTFAAGQATQGKHPIVAIYSTFSQRAYDQIIHDVALQNLPVVLCLDRAGLVGEDGPTHHGVFDMAYIRQIPNMVCMAPKDENELRQMLYSAIKYNSPCTIRYPRGSACGVEIQEEFSLVEKGKGELLSIGDDIAIIAVGSMVQEAIKAREELLNEKINCSVINARFIKPLDANLILATARKVKFIVTVEEGILAGGFGSAVLELLSDNNIYDVSVIRLGIKDKFIEQGTRQEILDECNLNSKSIVNAVKNFINGSDK</sequence>
<name>A0A239THT5_9FIRM</name>
<comment type="similarity">
    <text evidence="2 11">Belongs to the transketolase family. DXPS subfamily.</text>
</comment>
<keyword evidence="5 11" id="KW-0479">Metal-binding</keyword>
<dbReference type="SUPFAM" id="SSF52922">
    <property type="entry name" value="TK C-terminal domain-like"/>
    <property type="match status" value="1"/>
</dbReference>
<accession>A0A239THT5</accession>
<feature type="binding site" evidence="11">
    <location>
        <begin position="146"/>
        <end position="147"/>
    </location>
    <ligand>
        <name>thiamine diphosphate</name>
        <dbReference type="ChEBI" id="CHEBI:58937"/>
    </ligand>
</feature>
<protein>
    <recommendedName>
        <fullName evidence="11">1-deoxy-D-xylulose-5-phosphate synthase</fullName>
        <ecNumber evidence="11">2.2.1.7</ecNumber>
    </recommendedName>
    <alternativeName>
        <fullName evidence="11">1-deoxyxylulose-5-phosphate synthase</fullName>
        <shortName evidence="11">DXP synthase</shortName>
        <shortName evidence="11">DXPS</shortName>
    </alternativeName>
</protein>
<dbReference type="PANTHER" id="PTHR43322:SF5">
    <property type="entry name" value="1-DEOXY-D-XYLULOSE-5-PHOSPHATE SYNTHASE, CHLOROPLASTIC"/>
    <property type="match status" value="1"/>
</dbReference>
<dbReference type="InterPro" id="IPR049557">
    <property type="entry name" value="Transketolase_CS"/>
</dbReference>
<evidence type="ECO:0000256" key="7">
    <source>
        <dbReference type="ARBA" id="ARBA00022977"/>
    </source>
</evidence>
<keyword evidence="9 11" id="KW-0414">Isoprene biosynthesis</keyword>
<dbReference type="InterPro" id="IPR020826">
    <property type="entry name" value="Transketolase_BS"/>
</dbReference>
<dbReference type="InterPro" id="IPR005475">
    <property type="entry name" value="Transketolase-like_Pyr-bd"/>
</dbReference>
<evidence type="ECO:0000256" key="9">
    <source>
        <dbReference type="ARBA" id="ARBA00023229"/>
    </source>
</evidence>
<dbReference type="GO" id="GO:0009228">
    <property type="term" value="P:thiamine biosynthetic process"/>
    <property type="evidence" value="ECO:0007669"/>
    <property type="project" value="UniProtKB-UniRule"/>
</dbReference>
<feature type="domain" description="Transketolase-like pyrimidine-binding" evidence="12">
    <location>
        <begin position="317"/>
        <end position="481"/>
    </location>
</feature>
<comment type="function">
    <text evidence="10 11">Catalyzes the acyloin condensation reaction between C atoms 2 and 3 of pyruvate and glyceraldehyde 3-phosphate to yield 1-deoxy-D-xylulose-5-phosphate (DXP).</text>
</comment>
<feature type="binding site" evidence="11">
    <location>
        <position position="174"/>
    </location>
    <ligand>
        <name>thiamine diphosphate</name>
        <dbReference type="ChEBI" id="CHEBI:58937"/>
    </ligand>
</feature>
<evidence type="ECO:0000256" key="10">
    <source>
        <dbReference type="ARBA" id="ARBA00055605"/>
    </source>
</evidence>
<dbReference type="GO" id="GO:0005829">
    <property type="term" value="C:cytosol"/>
    <property type="evidence" value="ECO:0007669"/>
    <property type="project" value="TreeGrafter"/>
</dbReference>
<keyword evidence="8 11" id="KW-0786">Thiamine pyrophosphate</keyword>
<dbReference type="InterPro" id="IPR005477">
    <property type="entry name" value="Dxylulose-5-P_synthase"/>
</dbReference>
<evidence type="ECO:0000256" key="2">
    <source>
        <dbReference type="ARBA" id="ARBA00011081"/>
    </source>
</evidence>
<dbReference type="HAMAP" id="MF_00315">
    <property type="entry name" value="DXP_synth"/>
    <property type="match status" value="1"/>
</dbReference>
<evidence type="ECO:0000256" key="3">
    <source>
        <dbReference type="ARBA" id="ARBA00011738"/>
    </source>
</evidence>
<evidence type="ECO:0000259" key="12">
    <source>
        <dbReference type="SMART" id="SM00861"/>
    </source>
</evidence>
<dbReference type="PROSITE" id="PS00802">
    <property type="entry name" value="TRANSKETOLASE_2"/>
    <property type="match status" value="1"/>
</dbReference>
<dbReference type="GO" id="GO:0030976">
    <property type="term" value="F:thiamine pyrophosphate binding"/>
    <property type="evidence" value="ECO:0007669"/>
    <property type="project" value="UniProtKB-UniRule"/>
</dbReference>
<dbReference type="GO" id="GO:0016114">
    <property type="term" value="P:terpenoid biosynthetic process"/>
    <property type="evidence" value="ECO:0007669"/>
    <property type="project" value="UniProtKB-UniRule"/>
</dbReference>
<dbReference type="Pfam" id="PF13292">
    <property type="entry name" value="DXP_synthase_N"/>
    <property type="match status" value="1"/>
</dbReference>
<feature type="binding site" evidence="11">
    <location>
        <begin position="114"/>
        <end position="116"/>
    </location>
    <ligand>
        <name>thiamine diphosphate</name>
        <dbReference type="ChEBI" id="CHEBI:58937"/>
    </ligand>
</feature>
<dbReference type="SMART" id="SM00861">
    <property type="entry name" value="Transket_pyr"/>
    <property type="match status" value="1"/>
</dbReference>
<dbReference type="NCBIfam" id="NF003933">
    <property type="entry name" value="PRK05444.2-2"/>
    <property type="match status" value="1"/>
</dbReference>
<comment type="subunit">
    <text evidence="3 11">Homodimer.</text>
</comment>
<keyword evidence="14" id="KW-1185">Reference proteome</keyword>
<dbReference type="EC" id="2.2.1.7" evidence="11"/>
<feature type="binding site" evidence="11">
    <location>
        <position position="145"/>
    </location>
    <ligand>
        <name>Mg(2+)</name>
        <dbReference type="ChEBI" id="CHEBI:18420"/>
    </ligand>
</feature>